<protein>
    <recommendedName>
        <fullName evidence="2">Heme chaperone HemW</fullName>
    </recommendedName>
</protein>
<reference evidence="4 5" key="1">
    <citation type="submission" date="2019-02" db="EMBL/GenBank/DDBJ databases">
        <title>Arundinibacter roseus gen. nov., sp. nov., a new member of the family Cytophagaceae.</title>
        <authorList>
            <person name="Szuroczki S."/>
            <person name="Khayer B."/>
            <person name="Sproer C."/>
            <person name="Toumi M."/>
            <person name="Szabo A."/>
            <person name="Felfoldi T."/>
            <person name="Schumann P."/>
            <person name="Toth E."/>
        </authorList>
    </citation>
    <scope>NUCLEOTIDE SEQUENCE [LARGE SCALE GENOMIC DNA]</scope>
    <source>
        <strain evidence="4 5">DMA-k-7a</strain>
    </source>
</reference>
<dbReference type="Gene3D" id="3.80.30.20">
    <property type="entry name" value="tm_1862 like domain"/>
    <property type="match status" value="1"/>
</dbReference>
<keyword evidence="2" id="KW-0479">Metal-binding</keyword>
<evidence type="ECO:0000313" key="5">
    <source>
        <dbReference type="Proteomes" id="UP000295706"/>
    </source>
</evidence>
<dbReference type="InterPro" id="IPR006638">
    <property type="entry name" value="Elp3/MiaA/NifB-like_rSAM"/>
</dbReference>
<comment type="similarity">
    <text evidence="1">Belongs to the anaerobic coproporphyrinogen-III oxidase family. HemW subfamily.</text>
</comment>
<dbReference type="InterPro" id="IPR034505">
    <property type="entry name" value="Coproporphyrinogen-III_oxidase"/>
</dbReference>
<keyword evidence="5" id="KW-1185">Reference proteome</keyword>
<sequence length="375" mass="43228">MHLYFHIPFCRQACHYCDFHFSTSLSQKETMVQMMIRELDLQKDYLQSSQIQTIYFGGGTPSLLSTHELSLLLNAIHKNYTVLPEAEITLEANPDDLSKPILTTLSQQGVNRLSIGIQSFHDPHLRFMNRIHSAQEAEVCVKQAQEVGITNLSIDLMYALPASNHAIWEQDISQALALGVEHISAYCLTIEPKTTFGNWVKKKKIEPIEDEFAAEQFEILMQSLDSQGFEQYEISNFAKNQRYSQHNSAYWQRKPYLGIGPSAHSYNGLSRHYTINRNAAYIQALSEYTIPATVEELSMTEKVNDYLLTGLRTRWGCRLEVLQELSLETYWPRMQKDFESIQKRGWIELENDVLRLTHAGKFFADRVASELFLED</sequence>
<dbReference type="SFLD" id="SFLDS00029">
    <property type="entry name" value="Radical_SAM"/>
    <property type="match status" value="1"/>
</dbReference>
<name>A0A4R4KBV7_9BACT</name>
<dbReference type="GO" id="GO:0051539">
    <property type="term" value="F:4 iron, 4 sulfur cluster binding"/>
    <property type="evidence" value="ECO:0007669"/>
    <property type="project" value="UniProtKB-UniRule"/>
</dbReference>
<dbReference type="GO" id="GO:0005737">
    <property type="term" value="C:cytoplasm"/>
    <property type="evidence" value="ECO:0007669"/>
    <property type="project" value="UniProtKB-SubCell"/>
</dbReference>
<dbReference type="SFLD" id="SFLDG01065">
    <property type="entry name" value="anaerobic_coproporphyrinogen-I"/>
    <property type="match status" value="1"/>
</dbReference>
<feature type="domain" description="Radical SAM core" evidence="3">
    <location>
        <begin position="1"/>
        <end position="230"/>
    </location>
</feature>
<organism evidence="4 5">
    <name type="scientific">Arundinibacter roseus</name>
    <dbReference type="NCBI Taxonomy" id="2070510"/>
    <lineage>
        <taxon>Bacteria</taxon>
        <taxon>Pseudomonadati</taxon>
        <taxon>Bacteroidota</taxon>
        <taxon>Cytophagia</taxon>
        <taxon>Cytophagales</taxon>
        <taxon>Spirosomataceae</taxon>
        <taxon>Arundinibacter</taxon>
    </lineage>
</organism>
<dbReference type="PROSITE" id="PS51918">
    <property type="entry name" value="RADICAL_SAM"/>
    <property type="match status" value="1"/>
</dbReference>
<dbReference type="EMBL" id="SMJU01000006">
    <property type="protein sequence ID" value="TDB65320.1"/>
    <property type="molecule type" value="Genomic_DNA"/>
</dbReference>
<dbReference type="RefSeq" id="WP_132117679.1">
    <property type="nucleotide sequence ID" value="NZ_SMJU01000006.1"/>
</dbReference>
<dbReference type="GO" id="GO:0004109">
    <property type="term" value="F:coproporphyrinogen oxidase activity"/>
    <property type="evidence" value="ECO:0007669"/>
    <property type="project" value="InterPro"/>
</dbReference>
<dbReference type="Proteomes" id="UP000295706">
    <property type="component" value="Unassembled WGS sequence"/>
</dbReference>
<evidence type="ECO:0000259" key="3">
    <source>
        <dbReference type="PROSITE" id="PS51918"/>
    </source>
</evidence>
<dbReference type="SFLD" id="SFLDG01082">
    <property type="entry name" value="B12-binding_domain_containing"/>
    <property type="match status" value="1"/>
</dbReference>
<dbReference type="InterPro" id="IPR007197">
    <property type="entry name" value="rSAM"/>
</dbReference>
<dbReference type="InterPro" id="IPR058240">
    <property type="entry name" value="rSAM_sf"/>
</dbReference>
<dbReference type="SMART" id="SM00729">
    <property type="entry name" value="Elp3"/>
    <property type="match status" value="1"/>
</dbReference>
<dbReference type="GO" id="GO:0006779">
    <property type="term" value="P:porphyrin-containing compound biosynthetic process"/>
    <property type="evidence" value="ECO:0007669"/>
    <property type="project" value="InterPro"/>
</dbReference>
<comment type="function">
    <text evidence="2">Probably acts as a heme chaperone, transferring heme to an unknown acceptor. Binds one molecule of heme per monomer, possibly covalently. Binds 1 [4Fe-4S] cluster. The cluster is coordinated with 3 cysteines and an exchangeable S-adenosyl-L-methionine.</text>
</comment>
<gene>
    <name evidence="4" type="primary">hemW</name>
    <name evidence="4" type="ORF">EZE20_11520</name>
</gene>
<dbReference type="GO" id="GO:0046872">
    <property type="term" value="F:metal ion binding"/>
    <property type="evidence" value="ECO:0007669"/>
    <property type="project" value="UniProtKB-UniRule"/>
</dbReference>
<dbReference type="AlphaFoldDB" id="A0A4R4KBV7"/>
<keyword evidence="2" id="KW-0949">S-adenosyl-L-methionine</keyword>
<dbReference type="SFLD" id="SFLDF00288">
    <property type="entry name" value="HemN-like__clustered_with_nucl"/>
    <property type="match status" value="1"/>
</dbReference>
<dbReference type="Pfam" id="PF06969">
    <property type="entry name" value="HemN_C"/>
    <property type="match status" value="1"/>
</dbReference>
<dbReference type="InterPro" id="IPR004559">
    <property type="entry name" value="HemW-like"/>
</dbReference>
<dbReference type="SUPFAM" id="SSF102114">
    <property type="entry name" value="Radical SAM enzymes"/>
    <property type="match status" value="1"/>
</dbReference>
<comment type="caution">
    <text evidence="4">The sequence shown here is derived from an EMBL/GenBank/DDBJ whole genome shotgun (WGS) entry which is preliminary data.</text>
</comment>
<comment type="subcellular location">
    <subcellularLocation>
        <location evidence="2">Cytoplasm</location>
    </subcellularLocation>
</comment>
<keyword evidence="2" id="KW-0963">Cytoplasm</keyword>
<keyword evidence="2" id="KW-0004">4Fe-4S</keyword>
<keyword evidence="2" id="KW-0143">Chaperone</keyword>
<proteinExistence type="inferred from homology"/>
<dbReference type="NCBIfam" id="TIGR00539">
    <property type="entry name" value="hemN_rel"/>
    <property type="match status" value="1"/>
</dbReference>
<dbReference type="Pfam" id="PF04055">
    <property type="entry name" value="Radical_SAM"/>
    <property type="match status" value="1"/>
</dbReference>
<keyword evidence="2" id="KW-0411">Iron-sulfur</keyword>
<evidence type="ECO:0000256" key="2">
    <source>
        <dbReference type="RuleBase" id="RU364116"/>
    </source>
</evidence>
<dbReference type="OrthoDB" id="9808022at2"/>
<dbReference type="SFLD" id="SFLDF00562">
    <property type="entry name" value="HemN-like__clustered_with_heat"/>
    <property type="match status" value="1"/>
</dbReference>
<dbReference type="InterPro" id="IPR010723">
    <property type="entry name" value="HemN_C"/>
</dbReference>
<dbReference type="PANTHER" id="PTHR13932">
    <property type="entry name" value="COPROPORPHYRINIGEN III OXIDASE"/>
    <property type="match status" value="1"/>
</dbReference>
<evidence type="ECO:0000313" key="4">
    <source>
        <dbReference type="EMBL" id="TDB65320.1"/>
    </source>
</evidence>
<accession>A0A4R4KBV7</accession>
<keyword evidence="2" id="KW-0349">Heme</keyword>
<dbReference type="InterPro" id="IPR023404">
    <property type="entry name" value="rSAM_horseshoe"/>
</dbReference>
<evidence type="ECO:0000256" key="1">
    <source>
        <dbReference type="ARBA" id="ARBA00006100"/>
    </source>
</evidence>
<keyword evidence="2" id="KW-0408">Iron</keyword>
<dbReference type="PANTHER" id="PTHR13932:SF5">
    <property type="entry name" value="RADICAL S-ADENOSYL METHIONINE DOMAIN-CONTAINING PROTEIN 1, MITOCHONDRIAL"/>
    <property type="match status" value="1"/>
</dbReference>